<name>A0AC35TU10_9BILA</name>
<dbReference type="Proteomes" id="UP000095286">
    <property type="component" value="Unplaced"/>
</dbReference>
<evidence type="ECO:0000313" key="1">
    <source>
        <dbReference type="Proteomes" id="UP000095286"/>
    </source>
</evidence>
<proteinExistence type="predicted"/>
<dbReference type="WBParaSite" id="RSKR_0000423400.1">
    <property type="protein sequence ID" value="RSKR_0000423400.1"/>
    <property type="gene ID" value="RSKR_0000423400"/>
</dbReference>
<evidence type="ECO:0000313" key="2">
    <source>
        <dbReference type="WBParaSite" id="RSKR_0000423400.1"/>
    </source>
</evidence>
<reference evidence="2" key="1">
    <citation type="submission" date="2016-11" db="UniProtKB">
        <authorList>
            <consortium name="WormBaseParasite"/>
        </authorList>
    </citation>
    <scope>IDENTIFICATION</scope>
    <source>
        <strain evidence="2">KR3021</strain>
    </source>
</reference>
<protein>
    <submittedName>
        <fullName evidence="2">39S ribosomal protein L32, mitochondrial</fullName>
    </submittedName>
</protein>
<sequence>MLREISKIFNEAVVVGRSLLQNNQLPPLSPAFALSPGRGVESGAGSSYDIQQIVNDMRILLGVPKYRTSKPKKQTRKFSYTRLLTPAKNLVSCQNCGNYHTVESICNQCYSRVREVTNMIKTKMMEYNPYLKESQDKPISVKYLDDPEIVNGKRIIEIPKTRNSWFVPKFEQEDKK</sequence>
<accession>A0AC35TU10</accession>
<organism evidence="1 2">
    <name type="scientific">Rhabditophanes sp. KR3021</name>
    <dbReference type="NCBI Taxonomy" id="114890"/>
    <lineage>
        <taxon>Eukaryota</taxon>
        <taxon>Metazoa</taxon>
        <taxon>Ecdysozoa</taxon>
        <taxon>Nematoda</taxon>
        <taxon>Chromadorea</taxon>
        <taxon>Rhabditida</taxon>
        <taxon>Tylenchina</taxon>
        <taxon>Panagrolaimomorpha</taxon>
        <taxon>Strongyloidoidea</taxon>
        <taxon>Alloionematidae</taxon>
        <taxon>Rhabditophanes</taxon>
    </lineage>
</organism>